<dbReference type="InterPro" id="IPR042174">
    <property type="entry name" value="RecF_2"/>
</dbReference>
<dbReference type="Pfam" id="PF02463">
    <property type="entry name" value="SMC_N"/>
    <property type="match status" value="1"/>
</dbReference>
<dbReference type="Gene3D" id="1.20.1050.90">
    <property type="entry name" value="RecF/RecN/SMC, N-terminal domain"/>
    <property type="match status" value="1"/>
</dbReference>
<dbReference type="NCBIfam" id="TIGR00611">
    <property type="entry name" value="recf"/>
    <property type="match status" value="1"/>
</dbReference>
<evidence type="ECO:0000256" key="8">
    <source>
        <dbReference type="ARBA" id="ARBA00023125"/>
    </source>
</evidence>
<dbReference type="RefSeq" id="WP_006954139.1">
    <property type="nucleotide sequence ID" value="NZ_AAMX01000001.1"/>
</dbReference>
<organism evidence="11 12">
    <name type="scientific">Idiomarina baltica OS145</name>
    <dbReference type="NCBI Taxonomy" id="314276"/>
    <lineage>
        <taxon>Bacteria</taxon>
        <taxon>Pseudomonadati</taxon>
        <taxon>Pseudomonadota</taxon>
        <taxon>Gammaproteobacteria</taxon>
        <taxon>Alteromonadales</taxon>
        <taxon>Idiomarinaceae</taxon>
        <taxon>Idiomarina</taxon>
    </lineage>
</organism>
<evidence type="ECO:0000313" key="12">
    <source>
        <dbReference type="Proteomes" id="UP000016543"/>
    </source>
</evidence>
<comment type="function">
    <text evidence="9">The RecF protein is involved in DNA metabolism; it is required for DNA replication and normal SOS inducibility. RecF binds preferentially to single-stranded, linear DNA. It also seems to bind ATP.</text>
</comment>
<evidence type="ECO:0000256" key="3">
    <source>
        <dbReference type="ARBA" id="ARBA00020170"/>
    </source>
</evidence>
<evidence type="ECO:0000256" key="5">
    <source>
        <dbReference type="ARBA" id="ARBA00022705"/>
    </source>
</evidence>
<proteinExistence type="inferred from homology"/>
<sequence>MRLNALKAINFRNFKRFDFEPSPYANLIGGLNGSGKTSLIEAIYLLGFGRSFRPGGYKQLINSSESDFTVFCEAMSDRDEVFKIGLRRTSEGEVQLRLNGETVHKLSEIARFIPVQLFTPESVELILGGPSLRRQFMDWGVFHVEHTFYELWVAYTKSLKQRNFLLRSKGDVRQDSFWRAQLARLGEEIIQLRIRYIQEIENFITKSATFFLPDVKLEVGLKQGWDQSLSLADALDKHTERDRRYGHTSIGPHKADIKLTVDGIDAKLVLSRGQLKLLVASLKLAQAAHYNEKKDSSCIFLVDDITSELDEANQKKFITALEGLKCQSFITAIDSSPVARLFKQNPKMFHVEHGILKQQTEN</sequence>
<dbReference type="SUPFAM" id="SSF52540">
    <property type="entry name" value="P-loop containing nucleoside triphosphate hydrolases"/>
    <property type="match status" value="1"/>
</dbReference>
<keyword evidence="4 9" id="KW-0963">Cytoplasm</keyword>
<gene>
    <name evidence="9" type="primary">recF</name>
    <name evidence="11" type="ORF">OS145_03290</name>
</gene>
<feature type="binding site" evidence="9">
    <location>
        <begin position="30"/>
        <end position="37"/>
    </location>
    <ligand>
        <name>ATP</name>
        <dbReference type="ChEBI" id="CHEBI:30616"/>
    </ligand>
</feature>
<evidence type="ECO:0000256" key="6">
    <source>
        <dbReference type="ARBA" id="ARBA00022741"/>
    </source>
</evidence>
<protein>
    <recommendedName>
        <fullName evidence="3 9">DNA replication and repair protein RecF</fullName>
    </recommendedName>
</protein>
<dbReference type="Gene3D" id="3.40.50.300">
    <property type="entry name" value="P-loop containing nucleotide triphosphate hydrolases"/>
    <property type="match status" value="1"/>
</dbReference>
<feature type="domain" description="RecF/RecN/SMC N-terminal" evidence="10">
    <location>
        <begin position="3"/>
        <end position="355"/>
    </location>
</feature>
<evidence type="ECO:0000256" key="1">
    <source>
        <dbReference type="ARBA" id="ARBA00004496"/>
    </source>
</evidence>
<dbReference type="InterPro" id="IPR018078">
    <property type="entry name" value="DNA-binding_RecF_CS"/>
</dbReference>
<evidence type="ECO:0000313" key="11">
    <source>
        <dbReference type="EMBL" id="EAQ33360.1"/>
    </source>
</evidence>
<keyword evidence="5 9" id="KW-0235">DNA replication</keyword>
<dbReference type="PANTHER" id="PTHR32182">
    <property type="entry name" value="DNA REPLICATION AND REPAIR PROTEIN RECF"/>
    <property type="match status" value="1"/>
</dbReference>
<dbReference type="PROSITE" id="PS00617">
    <property type="entry name" value="RECF_1"/>
    <property type="match status" value="1"/>
</dbReference>
<dbReference type="EMBL" id="AAMX01000001">
    <property type="protein sequence ID" value="EAQ33360.1"/>
    <property type="molecule type" value="Genomic_DNA"/>
</dbReference>
<dbReference type="HAMAP" id="MF_00365">
    <property type="entry name" value="RecF"/>
    <property type="match status" value="1"/>
</dbReference>
<comment type="subcellular location">
    <subcellularLocation>
        <location evidence="1 9">Cytoplasm</location>
    </subcellularLocation>
</comment>
<comment type="similarity">
    <text evidence="2 9">Belongs to the RecF family.</text>
</comment>
<reference evidence="11 12" key="1">
    <citation type="submission" date="2006-01" db="EMBL/GenBank/DDBJ databases">
        <authorList>
            <person name="Brettar I."/>
            <person name="Hofle M."/>
            <person name="Ferriera S."/>
            <person name="Johnson J."/>
            <person name="Kravitz S."/>
            <person name="Halpern A."/>
            <person name="Remington K."/>
            <person name="Beeson K."/>
            <person name="Tran B."/>
            <person name="Rogers Y.-H."/>
            <person name="Friedman R."/>
            <person name="Venter J.C."/>
        </authorList>
    </citation>
    <scope>NUCLEOTIDE SEQUENCE [LARGE SCALE GENOMIC DNA]</scope>
    <source>
        <strain evidence="11 12">OS145</strain>
    </source>
</reference>
<dbReference type="InterPro" id="IPR001238">
    <property type="entry name" value="DNA-binding_RecF"/>
</dbReference>
<evidence type="ECO:0000256" key="2">
    <source>
        <dbReference type="ARBA" id="ARBA00008016"/>
    </source>
</evidence>
<comment type="caution">
    <text evidence="11">The sequence shown here is derived from an EMBL/GenBank/DDBJ whole genome shotgun (WGS) entry which is preliminary data.</text>
</comment>
<dbReference type="InterPro" id="IPR027417">
    <property type="entry name" value="P-loop_NTPase"/>
</dbReference>
<keyword evidence="8 9" id="KW-0238">DNA-binding</keyword>
<keyword evidence="6 9" id="KW-0547">Nucleotide-binding</keyword>
<keyword evidence="12" id="KW-1185">Reference proteome</keyword>
<keyword evidence="9" id="KW-0227">DNA damage</keyword>
<keyword evidence="7 9" id="KW-0067">ATP-binding</keyword>
<evidence type="ECO:0000259" key="10">
    <source>
        <dbReference type="Pfam" id="PF02463"/>
    </source>
</evidence>
<dbReference type="Proteomes" id="UP000016543">
    <property type="component" value="Unassembled WGS sequence"/>
</dbReference>
<accession>A0ABM9WQM7</accession>
<dbReference type="InterPro" id="IPR003395">
    <property type="entry name" value="RecF/RecN/SMC_N"/>
</dbReference>
<name>A0ABM9WQM7_9GAMM</name>
<keyword evidence="9" id="KW-0742">SOS response</keyword>
<keyword evidence="9" id="KW-0234">DNA repair</keyword>
<dbReference type="PANTHER" id="PTHR32182:SF0">
    <property type="entry name" value="DNA REPLICATION AND REPAIR PROTEIN RECF"/>
    <property type="match status" value="1"/>
</dbReference>
<evidence type="ECO:0000256" key="9">
    <source>
        <dbReference type="HAMAP-Rule" id="MF_00365"/>
    </source>
</evidence>
<evidence type="ECO:0000256" key="7">
    <source>
        <dbReference type="ARBA" id="ARBA00022840"/>
    </source>
</evidence>
<evidence type="ECO:0000256" key="4">
    <source>
        <dbReference type="ARBA" id="ARBA00022490"/>
    </source>
</evidence>